<sequence>MCQSIHVIAGCSFGHCYHETYSTGSYNGETVRLIEHNYLFIVRLLNCHMSFLYVQLPFCNYIFSCSKEKSCYTLAY</sequence>
<name>A0A0D2R1S2_GOSRA</name>
<evidence type="ECO:0000313" key="2">
    <source>
        <dbReference type="Proteomes" id="UP000032304"/>
    </source>
</evidence>
<dbReference type="Gramene" id="KJB25889">
    <property type="protein sequence ID" value="KJB25889"/>
    <property type="gene ID" value="B456_004G213800"/>
</dbReference>
<dbReference type="EMBL" id="CM001743">
    <property type="protein sequence ID" value="KJB25889.1"/>
    <property type="molecule type" value="Genomic_DNA"/>
</dbReference>
<protein>
    <submittedName>
        <fullName evidence="1">Uncharacterized protein</fullName>
    </submittedName>
</protein>
<dbReference type="Proteomes" id="UP000032304">
    <property type="component" value="Chromosome 4"/>
</dbReference>
<reference evidence="1 2" key="1">
    <citation type="journal article" date="2012" name="Nature">
        <title>Repeated polyploidization of Gossypium genomes and the evolution of spinnable cotton fibres.</title>
        <authorList>
            <person name="Paterson A.H."/>
            <person name="Wendel J.F."/>
            <person name="Gundlach H."/>
            <person name="Guo H."/>
            <person name="Jenkins J."/>
            <person name="Jin D."/>
            <person name="Llewellyn D."/>
            <person name="Showmaker K.C."/>
            <person name="Shu S."/>
            <person name="Udall J."/>
            <person name="Yoo M.J."/>
            <person name="Byers R."/>
            <person name="Chen W."/>
            <person name="Doron-Faigenboim A."/>
            <person name="Duke M.V."/>
            <person name="Gong L."/>
            <person name="Grimwood J."/>
            <person name="Grover C."/>
            <person name="Grupp K."/>
            <person name="Hu G."/>
            <person name="Lee T.H."/>
            <person name="Li J."/>
            <person name="Lin L."/>
            <person name="Liu T."/>
            <person name="Marler B.S."/>
            <person name="Page J.T."/>
            <person name="Roberts A.W."/>
            <person name="Romanel E."/>
            <person name="Sanders W.S."/>
            <person name="Szadkowski E."/>
            <person name="Tan X."/>
            <person name="Tang H."/>
            <person name="Xu C."/>
            <person name="Wang J."/>
            <person name="Wang Z."/>
            <person name="Zhang D."/>
            <person name="Zhang L."/>
            <person name="Ashrafi H."/>
            <person name="Bedon F."/>
            <person name="Bowers J.E."/>
            <person name="Brubaker C.L."/>
            <person name="Chee P.W."/>
            <person name="Das S."/>
            <person name="Gingle A.R."/>
            <person name="Haigler C.H."/>
            <person name="Harker D."/>
            <person name="Hoffmann L.V."/>
            <person name="Hovav R."/>
            <person name="Jones D.C."/>
            <person name="Lemke C."/>
            <person name="Mansoor S."/>
            <person name="ur Rahman M."/>
            <person name="Rainville L.N."/>
            <person name="Rambani A."/>
            <person name="Reddy U.K."/>
            <person name="Rong J.K."/>
            <person name="Saranga Y."/>
            <person name="Scheffler B.E."/>
            <person name="Scheffler J.A."/>
            <person name="Stelly D.M."/>
            <person name="Triplett B.A."/>
            <person name="Van Deynze A."/>
            <person name="Vaslin M.F."/>
            <person name="Waghmare V.N."/>
            <person name="Walford S.A."/>
            <person name="Wright R.J."/>
            <person name="Zaki E.A."/>
            <person name="Zhang T."/>
            <person name="Dennis E.S."/>
            <person name="Mayer K.F."/>
            <person name="Peterson D.G."/>
            <person name="Rokhsar D.S."/>
            <person name="Wang X."/>
            <person name="Schmutz J."/>
        </authorList>
    </citation>
    <scope>NUCLEOTIDE SEQUENCE [LARGE SCALE GENOMIC DNA]</scope>
</reference>
<keyword evidence="2" id="KW-1185">Reference proteome</keyword>
<gene>
    <name evidence="1" type="ORF">B456_004G213800</name>
</gene>
<evidence type="ECO:0000313" key="1">
    <source>
        <dbReference type="EMBL" id="KJB25889.1"/>
    </source>
</evidence>
<organism evidence="1 2">
    <name type="scientific">Gossypium raimondii</name>
    <name type="common">Peruvian cotton</name>
    <name type="synonym">Gossypium klotzschianum subsp. raimondii</name>
    <dbReference type="NCBI Taxonomy" id="29730"/>
    <lineage>
        <taxon>Eukaryota</taxon>
        <taxon>Viridiplantae</taxon>
        <taxon>Streptophyta</taxon>
        <taxon>Embryophyta</taxon>
        <taxon>Tracheophyta</taxon>
        <taxon>Spermatophyta</taxon>
        <taxon>Magnoliopsida</taxon>
        <taxon>eudicotyledons</taxon>
        <taxon>Gunneridae</taxon>
        <taxon>Pentapetalae</taxon>
        <taxon>rosids</taxon>
        <taxon>malvids</taxon>
        <taxon>Malvales</taxon>
        <taxon>Malvaceae</taxon>
        <taxon>Malvoideae</taxon>
        <taxon>Gossypium</taxon>
    </lineage>
</organism>
<accession>A0A0D2R1S2</accession>
<dbReference type="AlphaFoldDB" id="A0A0D2R1S2"/>
<proteinExistence type="predicted"/>